<keyword evidence="7" id="KW-0067">ATP-binding</keyword>
<evidence type="ECO:0000259" key="9">
    <source>
        <dbReference type="Pfam" id="PF00391"/>
    </source>
</evidence>
<keyword evidence="6" id="KW-0418">Kinase</keyword>
<dbReference type="PANTHER" id="PTHR43030">
    <property type="entry name" value="PHOSPHOENOLPYRUVATE SYNTHASE"/>
    <property type="match status" value="1"/>
</dbReference>
<dbReference type="InterPro" id="IPR040442">
    <property type="entry name" value="Pyrv_kinase-like_dom_sf"/>
</dbReference>
<dbReference type="PANTHER" id="PTHR43030:SF1">
    <property type="entry name" value="PHOSPHOENOLPYRUVATE SYNTHASE"/>
    <property type="match status" value="1"/>
</dbReference>
<evidence type="ECO:0000313" key="11">
    <source>
        <dbReference type="EMBL" id="KKR73441.1"/>
    </source>
</evidence>
<dbReference type="AlphaFoldDB" id="A0A0G0TF34"/>
<dbReference type="InterPro" id="IPR036637">
    <property type="entry name" value="Phosphohistidine_dom_sf"/>
</dbReference>
<dbReference type="InterPro" id="IPR000121">
    <property type="entry name" value="PEP_util_C"/>
</dbReference>
<dbReference type="EMBL" id="LBZO01000021">
    <property type="protein sequence ID" value="KKR73441.1"/>
    <property type="molecule type" value="Genomic_DNA"/>
</dbReference>
<evidence type="ECO:0000259" key="10">
    <source>
        <dbReference type="Pfam" id="PF02896"/>
    </source>
</evidence>
<comment type="cofactor">
    <cofactor evidence="1">
        <name>Mg(2+)</name>
        <dbReference type="ChEBI" id="CHEBI:18420"/>
    </cofactor>
</comment>
<evidence type="ECO:0000256" key="7">
    <source>
        <dbReference type="ARBA" id="ARBA00022840"/>
    </source>
</evidence>
<dbReference type="GO" id="GO:0008986">
    <property type="term" value="F:pyruvate, water dikinase activity"/>
    <property type="evidence" value="ECO:0007669"/>
    <property type="project" value="InterPro"/>
</dbReference>
<feature type="domain" description="PEP-utilising enzyme mobile" evidence="9">
    <location>
        <begin position="63"/>
        <end position="133"/>
    </location>
</feature>
<evidence type="ECO:0000256" key="8">
    <source>
        <dbReference type="ARBA" id="ARBA00022842"/>
    </source>
</evidence>
<gene>
    <name evidence="11" type="ORF">UU16_C0021G0001</name>
</gene>
<dbReference type="PRINTS" id="PR01736">
    <property type="entry name" value="PHPHTRNFRASE"/>
</dbReference>
<dbReference type="SUPFAM" id="SSF51621">
    <property type="entry name" value="Phosphoenolpyruvate/pyruvate domain"/>
    <property type="match status" value="1"/>
</dbReference>
<dbReference type="InterPro" id="IPR018274">
    <property type="entry name" value="PEP_util_AS"/>
</dbReference>
<keyword evidence="5" id="KW-0547">Nucleotide-binding</keyword>
<keyword evidence="8" id="KW-0460">Magnesium</keyword>
<accession>A0A0G0TF34</accession>
<sequence length="451" mass="49587">KDKVSLYIIQTRPVTTTNTKTSVTKGSLVISDVPYLTGLAASPGIGSGDVVIVNNSKNIDKVKEGNVLVSKMTSPDFVPAMKRASAIVTDEGGQTSHAAIVSRELGVPCVVGTKDATKKLKDGVFVTVDGGKGLLFLGSKVFTNTTKDEVSKDYTKAKTATNLYVNLAEPQLAKVVAKLNPDGVGLLRAEFMMADIGIHPSEAIKLKKQEDYVNKMVKKLSLFCKAFDGKPIVYRASDFKTNEYRSLKGGNLWEPQEPNPMLGFRGAFRYIANPEVFTLELRAIKKVREKYNNLHLMIPYVRSPEELHRVKRIVRAQGLLADSKFKFWMMVELPVNVIKLQEFLDVGIDGVSVGSNDLTMLLLGTDRDNAEVAQAFDEVSETLMWSLRRVIRICKKNNVTVSICGQAPSNHDNLVVNLVKLGITSISVNPDAINRVRNIISETEREVAGKS</sequence>
<keyword evidence="3" id="KW-0808">Transferase</keyword>
<dbReference type="Proteomes" id="UP000034013">
    <property type="component" value="Unassembled WGS sequence"/>
</dbReference>
<evidence type="ECO:0000256" key="6">
    <source>
        <dbReference type="ARBA" id="ARBA00022777"/>
    </source>
</evidence>
<keyword evidence="11" id="KW-0670">Pyruvate</keyword>
<comment type="caution">
    <text evidence="11">The sequence shown here is derived from an EMBL/GenBank/DDBJ whole genome shotgun (WGS) entry which is preliminary data.</text>
</comment>
<name>A0A0G0TF34_9BACT</name>
<dbReference type="Pfam" id="PF00391">
    <property type="entry name" value="PEP-utilizers"/>
    <property type="match status" value="1"/>
</dbReference>
<dbReference type="PROSITE" id="PS00370">
    <property type="entry name" value="PEP_ENZYMES_PHOS_SITE"/>
    <property type="match status" value="1"/>
</dbReference>
<keyword evidence="4" id="KW-0479">Metal-binding</keyword>
<dbReference type="Pfam" id="PF02896">
    <property type="entry name" value="PEP-utilizers_C"/>
    <property type="match status" value="1"/>
</dbReference>
<proteinExistence type="inferred from homology"/>
<evidence type="ECO:0000256" key="1">
    <source>
        <dbReference type="ARBA" id="ARBA00001946"/>
    </source>
</evidence>
<dbReference type="InterPro" id="IPR015813">
    <property type="entry name" value="Pyrv/PenolPyrv_kinase-like_dom"/>
</dbReference>
<evidence type="ECO:0000256" key="5">
    <source>
        <dbReference type="ARBA" id="ARBA00022741"/>
    </source>
</evidence>
<dbReference type="GO" id="GO:0046872">
    <property type="term" value="F:metal ion binding"/>
    <property type="evidence" value="ECO:0007669"/>
    <property type="project" value="UniProtKB-KW"/>
</dbReference>
<reference evidence="11 12" key="1">
    <citation type="journal article" date="2015" name="Nature">
        <title>rRNA introns, odd ribosomes, and small enigmatic genomes across a large radiation of phyla.</title>
        <authorList>
            <person name="Brown C.T."/>
            <person name="Hug L.A."/>
            <person name="Thomas B.C."/>
            <person name="Sharon I."/>
            <person name="Castelle C.J."/>
            <person name="Singh A."/>
            <person name="Wilkins M.J."/>
            <person name="Williams K.H."/>
            <person name="Banfield J.F."/>
        </authorList>
    </citation>
    <scope>NUCLEOTIDE SEQUENCE [LARGE SCALE GENOMIC DNA]</scope>
</reference>
<organism evidence="11 12">
    <name type="scientific">Candidatus Woesebacteria bacterium GW2011_GWA2_40_7</name>
    <dbReference type="NCBI Taxonomy" id="1618562"/>
    <lineage>
        <taxon>Bacteria</taxon>
        <taxon>Candidatus Woeseibacteriota</taxon>
    </lineage>
</organism>
<dbReference type="PATRIC" id="fig|1618562.3.peg.463"/>
<protein>
    <submittedName>
        <fullName evidence="11">Phosphoenolpyruvate synthase</fullName>
    </submittedName>
</protein>
<dbReference type="Gene3D" id="3.50.30.10">
    <property type="entry name" value="Phosphohistidine domain"/>
    <property type="match status" value="1"/>
</dbReference>
<dbReference type="Gene3D" id="3.20.20.60">
    <property type="entry name" value="Phosphoenolpyruvate-binding domains"/>
    <property type="match status" value="1"/>
</dbReference>
<evidence type="ECO:0000313" key="12">
    <source>
        <dbReference type="Proteomes" id="UP000034013"/>
    </source>
</evidence>
<feature type="non-terminal residue" evidence="11">
    <location>
        <position position="1"/>
    </location>
</feature>
<dbReference type="GO" id="GO:0005524">
    <property type="term" value="F:ATP binding"/>
    <property type="evidence" value="ECO:0007669"/>
    <property type="project" value="UniProtKB-KW"/>
</dbReference>
<evidence type="ECO:0000256" key="3">
    <source>
        <dbReference type="ARBA" id="ARBA00022679"/>
    </source>
</evidence>
<evidence type="ECO:0000256" key="4">
    <source>
        <dbReference type="ARBA" id="ARBA00022723"/>
    </source>
</evidence>
<evidence type="ECO:0000256" key="2">
    <source>
        <dbReference type="ARBA" id="ARBA00007837"/>
    </source>
</evidence>
<feature type="domain" description="PEP-utilising enzyme C-terminal" evidence="10">
    <location>
        <begin position="151"/>
        <end position="444"/>
    </location>
</feature>
<comment type="similarity">
    <text evidence="2">Belongs to the PEP-utilizing enzyme family.</text>
</comment>
<dbReference type="InterPro" id="IPR006319">
    <property type="entry name" value="PEP_synth"/>
</dbReference>
<dbReference type="SUPFAM" id="SSF52009">
    <property type="entry name" value="Phosphohistidine domain"/>
    <property type="match status" value="1"/>
</dbReference>
<dbReference type="InterPro" id="IPR008279">
    <property type="entry name" value="PEP-util_enz_mobile_dom"/>
</dbReference>